<name>A0A6P1GDM8_SPHYA</name>
<sequence length="146" mass="15341">MSEPIPGPESVEPEKATNEAVVPDLAVPSRRQLLMGGAVAASAIVSIRPALANTAASVLNCTIPVPDPSRSGNYIAPNGQMVPAGTPGAYPASGRTYTGEQVKQALRGRPLPGTSYEQNQAYLNYIRRLQSGQSGFTCFASLQMPR</sequence>
<dbReference type="InterPro" id="IPR006311">
    <property type="entry name" value="TAT_signal"/>
</dbReference>
<dbReference type="AlphaFoldDB" id="A0A6P1GDM8"/>
<dbReference type="Proteomes" id="UP000464086">
    <property type="component" value="Chromosome"/>
</dbReference>
<dbReference type="EMBL" id="CP047218">
    <property type="protein sequence ID" value="QHD65831.1"/>
    <property type="molecule type" value="Genomic_DNA"/>
</dbReference>
<evidence type="ECO:0000313" key="1">
    <source>
        <dbReference type="EMBL" id="QHD65831.1"/>
    </source>
</evidence>
<organism evidence="1 2">
    <name type="scientific">Sphingobium yanoikuyae</name>
    <name type="common">Sphingomonas yanoikuyae</name>
    <dbReference type="NCBI Taxonomy" id="13690"/>
    <lineage>
        <taxon>Bacteria</taxon>
        <taxon>Pseudomonadati</taxon>
        <taxon>Pseudomonadota</taxon>
        <taxon>Alphaproteobacteria</taxon>
        <taxon>Sphingomonadales</taxon>
        <taxon>Sphingomonadaceae</taxon>
        <taxon>Sphingobium</taxon>
    </lineage>
</organism>
<dbReference type="RefSeq" id="WP_125986958.1">
    <property type="nucleotide sequence ID" value="NZ_CP047218.1"/>
</dbReference>
<reference evidence="1 2" key="1">
    <citation type="submission" date="2019-12" db="EMBL/GenBank/DDBJ databases">
        <title>Functional and genomic insights into the Sphingobium yanoikuyae YC-JY1, a bacterium efficiently degrading bisphenol A.</title>
        <authorList>
            <person name="Jia Y."/>
            <person name="Li X."/>
            <person name="Wang J."/>
            <person name="Eltoukhy A."/>
            <person name="Lamraoui I."/>
            <person name="Yan Y."/>
        </authorList>
    </citation>
    <scope>NUCLEOTIDE SEQUENCE [LARGE SCALE GENOMIC DNA]</scope>
    <source>
        <strain evidence="1 2">YC-JY1</strain>
    </source>
</reference>
<proteinExistence type="predicted"/>
<accession>A0A6P1GDM8</accession>
<protein>
    <submittedName>
        <fullName evidence="1">Uncharacterized protein</fullName>
    </submittedName>
</protein>
<gene>
    <name evidence="1" type="ORF">GS397_01265</name>
</gene>
<dbReference type="PROSITE" id="PS51318">
    <property type="entry name" value="TAT"/>
    <property type="match status" value="1"/>
</dbReference>
<evidence type="ECO:0000313" key="2">
    <source>
        <dbReference type="Proteomes" id="UP000464086"/>
    </source>
</evidence>